<dbReference type="AlphaFoldDB" id="H3GK09"/>
<evidence type="ECO:0000256" key="1">
    <source>
        <dbReference type="SAM" id="MobiDB-lite"/>
    </source>
</evidence>
<name>H3GK09_PHYRM</name>
<dbReference type="OMA" id="HYTTHAE"/>
<reference evidence="3" key="1">
    <citation type="journal article" date="2006" name="Science">
        <title>Phytophthora genome sequences uncover evolutionary origins and mechanisms of pathogenesis.</title>
        <authorList>
            <person name="Tyler B.M."/>
            <person name="Tripathy S."/>
            <person name="Zhang X."/>
            <person name="Dehal P."/>
            <person name="Jiang R.H."/>
            <person name="Aerts A."/>
            <person name="Arredondo F.D."/>
            <person name="Baxter L."/>
            <person name="Bensasson D."/>
            <person name="Beynon J.L."/>
            <person name="Chapman J."/>
            <person name="Damasceno C.M."/>
            <person name="Dorrance A.E."/>
            <person name="Dou D."/>
            <person name="Dickerman A.W."/>
            <person name="Dubchak I.L."/>
            <person name="Garbelotto M."/>
            <person name="Gijzen M."/>
            <person name="Gordon S.G."/>
            <person name="Govers F."/>
            <person name="Grunwald N.J."/>
            <person name="Huang W."/>
            <person name="Ivors K.L."/>
            <person name="Jones R.W."/>
            <person name="Kamoun S."/>
            <person name="Krampis K."/>
            <person name="Lamour K.H."/>
            <person name="Lee M.K."/>
            <person name="McDonald W.H."/>
            <person name="Medina M."/>
            <person name="Meijer H.J."/>
            <person name="Nordberg E.K."/>
            <person name="Maclean D.J."/>
            <person name="Ospina-Giraldo M.D."/>
            <person name="Morris P.F."/>
            <person name="Phuntumart V."/>
            <person name="Putnam N.H."/>
            <person name="Rash S."/>
            <person name="Rose J.K."/>
            <person name="Sakihama Y."/>
            <person name="Salamov A.A."/>
            <person name="Savidor A."/>
            <person name="Scheuring C.F."/>
            <person name="Smith B.M."/>
            <person name="Sobral B.W."/>
            <person name="Terry A."/>
            <person name="Torto-Alalibo T.A."/>
            <person name="Win J."/>
            <person name="Xu Z."/>
            <person name="Zhang H."/>
            <person name="Grigoriev I.V."/>
            <person name="Rokhsar D.S."/>
            <person name="Boore J.L."/>
        </authorList>
    </citation>
    <scope>NUCLEOTIDE SEQUENCE [LARGE SCALE GENOMIC DNA]</scope>
    <source>
        <strain evidence="3">Pr102</strain>
    </source>
</reference>
<dbReference type="EMBL" id="DS566015">
    <property type="status" value="NOT_ANNOTATED_CDS"/>
    <property type="molecule type" value="Genomic_DNA"/>
</dbReference>
<dbReference type="Proteomes" id="UP000005238">
    <property type="component" value="Unassembled WGS sequence"/>
</dbReference>
<dbReference type="VEuPathDB" id="FungiDB:KRP22_3524"/>
<evidence type="ECO:0000313" key="2">
    <source>
        <dbReference type="EnsemblProtists" id="Phyra76556"/>
    </source>
</evidence>
<feature type="region of interest" description="Disordered" evidence="1">
    <location>
        <begin position="29"/>
        <end position="69"/>
    </location>
</feature>
<dbReference type="VEuPathDB" id="FungiDB:KRP23_3240"/>
<feature type="compositionally biased region" description="Polar residues" evidence="1">
    <location>
        <begin position="29"/>
        <end position="39"/>
    </location>
</feature>
<sequence>MFQLPWQFSPDVVEIERFRACHRRHRRNQQLNVAPSSNVEDLDVDEGRTRKTPAKWRERRQQQHQQLPVNHQEDGIWPESAGTEMHLGFNAFDFAASPECFVDEVEQPEESKALPSHEITDLQLESFYHEGSELSDENNMLTAETDEGKALFTKRQLNMAHVAKQVTSMGFNSASLWERKFPSLPQPGGLARTLPSLGQNGRREAPVHYTTHAEQRRALYYRYYA</sequence>
<organism evidence="2 3">
    <name type="scientific">Phytophthora ramorum</name>
    <name type="common">Sudden oak death agent</name>
    <dbReference type="NCBI Taxonomy" id="164328"/>
    <lineage>
        <taxon>Eukaryota</taxon>
        <taxon>Sar</taxon>
        <taxon>Stramenopiles</taxon>
        <taxon>Oomycota</taxon>
        <taxon>Peronosporomycetes</taxon>
        <taxon>Peronosporales</taxon>
        <taxon>Peronosporaceae</taxon>
        <taxon>Phytophthora</taxon>
    </lineage>
</organism>
<evidence type="ECO:0000313" key="3">
    <source>
        <dbReference type="Proteomes" id="UP000005238"/>
    </source>
</evidence>
<feature type="compositionally biased region" description="Basic and acidic residues" evidence="1">
    <location>
        <begin position="45"/>
        <end position="61"/>
    </location>
</feature>
<dbReference type="HOGENOM" id="CLU_125717_0_0_1"/>
<reference evidence="2" key="2">
    <citation type="submission" date="2015-06" db="UniProtKB">
        <authorList>
            <consortium name="EnsemblProtists"/>
        </authorList>
    </citation>
    <scope>IDENTIFICATION</scope>
    <source>
        <strain evidence="2">Pr102</strain>
    </source>
</reference>
<protein>
    <submittedName>
        <fullName evidence="2">Uncharacterized protein</fullName>
    </submittedName>
</protein>
<proteinExistence type="predicted"/>
<accession>H3GK09</accession>
<dbReference type="InParanoid" id="H3GK09"/>
<keyword evidence="3" id="KW-1185">Reference proteome</keyword>
<dbReference type="EnsemblProtists" id="Phyra76556">
    <property type="protein sequence ID" value="Phyra76556"/>
    <property type="gene ID" value="Phyra76556"/>
</dbReference>